<dbReference type="PROSITE" id="PS51257">
    <property type="entry name" value="PROKAR_LIPOPROTEIN"/>
    <property type="match status" value="1"/>
</dbReference>
<dbReference type="AlphaFoldDB" id="A0A1H6XEP1"/>
<accession>A0A1H6XEP1</accession>
<dbReference type="EMBL" id="FNZF01000002">
    <property type="protein sequence ID" value="SEJ27583.1"/>
    <property type="molecule type" value="Genomic_DNA"/>
</dbReference>
<proteinExistence type="predicted"/>
<evidence type="ECO:0000313" key="1">
    <source>
        <dbReference type="EMBL" id="SEJ27583.1"/>
    </source>
</evidence>
<reference evidence="2" key="1">
    <citation type="submission" date="2016-10" db="EMBL/GenBank/DDBJ databases">
        <authorList>
            <person name="Varghese N."/>
            <person name="Submissions S."/>
        </authorList>
    </citation>
    <scope>NUCLEOTIDE SEQUENCE [LARGE SCALE GENOMIC DNA]</scope>
    <source>
        <strain evidence="2">CGMCC 1.6763</strain>
    </source>
</reference>
<evidence type="ECO:0000313" key="2">
    <source>
        <dbReference type="Proteomes" id="UP000199200"/>
    </source>
</evidence>
<keyword evidence="2" id="KW-1185">Reference proteome</keyword>
<dbReference type="OrthoDB" id="2451196at2"/>
<gene>
    <name evidence="1" type="ORF">SAMN04488127_1469</name>
</gene>
<evidence type="ECO:0008006" key="3">
    <source>
        <dbReference type="Google" id="ProtNLM"/>
    </source>
</evidence>
<organism evidence="1 2">
    <name type="scientific">Bhargavaea ginsengi</name>
    <dbReference type="NCBI Taxonomy" id="426757"/>
    <lineage>
        <taxon>Bacteria</taxon>
        <taxon>Bacillati</taxon>
        <taxon>Bacillota</taxon>
        <taxon>Bacilli</taxon>
        <taxon>Bacillales</taxon>
        <taxon>Caryophanaceae</taxon>
        <taxon>Bhargavaea</taxon>
    </lineage>
</organism>
<sequence length="206" mass="22493">MNKKWIAMGAAAALFLGACGTKPADIKDVSADAESYKKAADIDAPDAYSEDFLLDTSIFMSEIAEHTGLLNRNVEVAIENGSVEDEEAVKEAISAYTDFTSAFELNGESKTEKEIEKIAGEIDDNMNTYIDYIEDYLEEPKELHNTTLDSAKSRVMRLAGDMSSELADNGAQPALEDLKEQFDSLHYNADFVGFKGNFAVSGDSSQ</sequence>
<name>A0A1H6XEP1_9BACL</name>
<dbReference type="Proteomes" id="UP000199200">
    <property type="component" value="Unassembled WGS sequence"/>
</dbReference>
<protein>
    <recommendedName>
        <fullName evidence="3">Lipoprotein</fullName>
    </recommendedName>
</protein>
<dbReference type="RefSeq" id="WP_092051575.1">
    <property type="nucleotide sequence ID" value="NZ_FNZF01000002.1"/>
</dbReference>